<name>A0A7Y0HSC5_9BIFI</name>
<evidence type="ECO:0000256" key="2">
    <source>
        <dbReference type="SAM" id="SignalP"/>
    </source>
</evidence>
<feature type="signal peptide" evidence="2">
    <location>
        <begin position="1"/>
        <end position="33"/>
    </location>
</feature>
<evidence type="ECO:0000313" key="5">
    <source>
        <dbReference type="Proteomes" id="UP000532194"/>
    </source>
</evidence>
<dbReference type="GO" id="GO:0030313">
    <property type="term" value="C:cell envelope"/>
    <property type="evidence" value="ECO:0007669"/>
    <property type="project" value="UniProtKB-SubCell"/>
</dbReference>
<dbReference type="PROSITE" id="PS00018">
    <property type="entry name" value="EF_HAND_1"/>
    <property type="match status" value="1"/>
</dbReference>
<dbReference type="AlphaFoldDB" id="A0A7Y0HSC5"/>
<keyword evidence="5" id="KW-1185">Reference proteome</keyword>
<dbReference type="EMBL" id="JAAIII010000007">
    <property type="protein sequence ID" value="NMM95010.1"/>
    <property type="molecule type" value="Genomic_DNA"/>
</dbReference>
<reference evidence="4 5" key="1">
    <citation type="submission" date="2020-02" db="EMBL/GenBank/DDBJ databases">
        <title>Characterization of phylogenetic diversity of novel bifidobacterial species isolated in Czech ZOOs.</title>
        <authorList>
            <person name="Lugli G.A."/>
            <person name="Vera N.B."/>
            <person name="Ventura M."/>
        </authorList>
    </citation>
    <scope>NUCLEOTIDE SEQUENCE [LARGE SCALE GENOMIC DNA]</scope>
    <source>
        <strain evidence="4 5">DSM 109957</strain>
    </source>
</reference>
<feature type="domain" description="DUF5648" evidence="3">
    <location>
        <begin position="557"/>
        <end position="682"/>
    </location>
</feature>
<comment type="caution">
    <text evidence="4">The sequence shown here is derived from an EMBL/GenBank/DDBJ whole genome shotgun (WGS) entry which is preliminary data.</text>
</comment>
<dbReference type="RefSeq" id="WP_169173011.1">
    <property type="nucleotide sequence ID" value="NZ_JAAIII010000007.1"/>
</dbReference>
<protein>
    <submittedName>
        <fullName evidence="4">Peptidase family C69</fullName>
    </submittedName>
</protein>
<dbReference type="Pfam" id="PF18885">
    <property type="entry name" value="DUF5648"/>
    <property type="match status" value="1"/>
</dbReference>
<dbReference type="Gene3D" id="2.60.40.4270">
    <property type="entry name" value="Listeria-Bacteroides repeat domain"/>
    <property type="match status" value="2"/>
</dbReference>
<proteinExistence type="predicted"/>
<dbReference type="Proteomes" id="UP000532194">
    <property type="component" value="Unassembled WGS sequence"/>
</dbReference>
<sequence>MTGNKNVWRAPLAGLASVAMIATMGVAASTANAAFVPAEKAGKYTVTLDVSKQSGAKLGTALVNKLRQLDANNDFEKKTDDTTDVEVTLNSTDPAKASKATIENVEAKTAVADLIANPAEPANRHFLTWQVGGRAVAGDAKVTGDLDLTGRYYISGNLSTIEFEGAATGTQFQVVKGDKLADWQVGKLADGADAIRGWNTSRAATTALDLSTLDTTKDVKLYPIYGPNRTVTFDLNGGTDGTPATPQTVKVVESTAFEAPKYDDDKAPTNGDLKFVGWNTWADANNDGKVTDNELTSFDFSKGTDKDVTLYAKYAKEAQTAKITFKFPASQKLDGTVVAETDYGYDNVVVNNPVAQPEAPVDNTDQGRSFLYWTESADGSANADNRADKEYAWSANVTADKTLYAVFGEATKKAASKITFDENWQDGAITEVESNEDGTYTVDAPVRQGYTFLGWSDNDTDKDEDKAIDLSDADSVKDYAGGTLYAMWQNPADVDYDQASKVLNENVFTADSFKAYKKVYDKYFDGQGNLKDASKKDEAVKAVLAAQGKLVEKDNVTVYRLYNQYNGGHYYTTDNSEAADLVTLGWTYEGAKFRATGFDNGLNEAVHSAYNKYTGEHLLVRADEAKDLEKIGWTDEGLKFYTLANGSDDLYRLYNPYETGAAAHLYTSDKSEAESLVKLGWKWDFNGEAAFKVN</sequence>
<evidence type="ECO:0000256" key="1">
    <source>
        <dbReference type="ARBA" id="ARBA00004196"/>
    </source>
</evidence>
<dbReference type="InterPro" id="IPR018247">
    <property type="entry name" value="EF_Hand_1_Ca_BS"/>
</dbReference>
<dbReference type="InterPro" id="IPR043708">
    <property type="entry name" value="DUF5648"/>
</dbReference>
<organism evidence="4 5">
    <name type="scientific">Bifidobacterium oedipodis</name>
    <dbReference type="NCBI Taxonomy" id="2675322"/>
    <lineage>
        <taxon>Bacteria</taxon>
        <taxon>Bacillati</taxon>
        <taxon>Actinomycetota</taxon>
        <taxon>Actinomycetes</taxon>
        <taxon>Bifidobacteriales</taxon>
        <taxon>Bifidobacteriaceae</taxon>
        <taxon>Bifidobacterium</taxon>
    </lineage>
</organism>
<comment type="subcellular location">
    <subcellularLocation>
        <location evidence="1">Cell envelope</location>
    </subcellularLocation>
</comment>
<dbReference type="Pfam" id="PF09479">
    <property type="entry name" value="Flg_new"/>
    <property type="match status" value="2"/>
</dbReference>
<dbReference type="InterPro" id="IPR042229">
    <property type="entry name" value="Listeria/Bacterioides_rpt_sf"/>
</dbReference>
<evidence type="ECO:0000313" key="4">
    <source>
        <dbReference type="EMBL" id="NMM95010.1"/>
    </source>
</evidence>
<gene>
    <name evidence="4" type="ORF">G1C95_2198</name>
</gene>
<feature type="chain" id="PRO_5031273702" evidence="2">
    <location>
        <begin position="34"/>
        <end position="694"/>
    </location>
</feature>
<evidence type="ECO:0000259" key="3">
    <source>
        <dbReference type="Pfam" id="PF18885"/>
    </source>
</evidence>
<dbReference type="InterPro" id="IPR013378">
    <property type="entry name" value="InlB-like_B-rpt"/>
</dbReference>
<accession>A0A7Y0HSC5</accession>
<keyword evidence="2" id="KW-0732">Signal</keyword>